<reference evidence="1 2" key="1">
    <citation type="journal article" date="2017" name="Int. J. Syst. Evol. Microbiol.">
        <title>Pseudokineococcus basanitobsidens sp. nov., isolated from volcanic rock.</title>
        <authorList>
            <person name="Lee D.W."/>
            <person name="Park M.Y."/>
            <person name="Kim J.J."/>
            <person name="Kim B.S."/>
        </authorList>
    </citation>
    <scope>NUCLEOTIDE SEQUENCE [LARGE SCALE GENOMIC DNA]</scope>
    <source>
        <strain evidence="1 2">DSM 103726</strain>
    </source>
</reference>
<evidence type="ECO:0000313" key="1">
    <source>
        <dbReference type="EMBL" id="MEJ5946937.1"/>
    </source>
</evidence>
<dbReference type="Proteomes" id="UP001387100">
    <property type="component" value="Unassembled WGS sequence"/>
</dbReference>
<name>A0ABU8RPD1_9ACTN</name>
<keyword evidence="2" id="KW-1185">Reference proteome</keyword>
<sequence length="78" mass="8965">MHEPGEVREVVVAELGRVRWGAEEVLRDEYLQLALWTLQELSFRDFGGAGDVWEWDLELVAARQALEGELERALREVA</sequence>
<organism evidence="1 2">
    <name type="scientific">Pseudokineococcus basanitobsidens</name>
    <dbReference type="NCBI Taxonomy" id="1926649"/>
    <lineage>
        <taxon>Bacteria</taxon>
        <taxon>Bacillati</taxon>
        <taxon>Actinomycetota</taxon>
        <taxon>Actinomycetes</taxon>
        <taxon>Kineosporiales</taxon>
        <taxon>Kineosporiaceae</taxon>
        <taxon>Pseudokineococcus</taxon>
    </lineage>
</organism>
<accession>A0ABU8RPD1</accession>
<dbReference type="EMBL" id="JBBIAA010000042">
    <property type="protein sequence ID" value="MEJ5946937.1"/>
    <property type="molecule type" value="Genomic_DNA"/>
</dbReference>
<feature type="non-terminal residue" evidence="1">
    <location>
        <position position="78"/>
    </location>
</feature>
<proteinExistence type="predicted"/>
<protein>
    <submittedName>
        <fullName evidence="1">Uncharacterized protein</fullName>
    </submittedName>
</protein>
<gene>
    <name evidence="1" type="ORF">WDZ17_16705</name>
</gene>
<evidence type="ECO:0000313" key="2">
    <source>
        <dbReference type="Proteomes" id="UP001387100"/>
    </source>
</evidence>
<comment type="caution">
    <text evidence="1">The sequence shown here is derived from an EMBL/GenBank/DDBJ whole genome shotgun (WGS) entry which is preliminary data.</text>
</comment>